<gene>
    <name evidence="1" type="ORF">AKJ41_03505</name>
</gene>
<dbReference type="AlphaFoldDB" id="A0A133V385"/>
<dbReference type="Proteomes" id="UP000070344">
    <property type="component" value="Unassembled WGS sequence"/>
</dbReference>
<feature type="non-terminal residue" evidence="1">
    <location>
        <position position="1"/>
    </location>
</feature>
<comment type="caution">
    <text evidence="1">The sequence shown here is derived from an EMBL/GenBank/DDBJ whole genome shotgun (WGS) entry which is preliminary data.</text>
</comment>
<sequence>AKGIRENEIDEAIHGSGIDVGKALGQTGTNGSAIGNTLLDRLDFGAISEEDFQKLRQVLMKLLEKRKQKIIDEAELEDHINDGWRFVDSVGESRAIVER</sequence>
<keyword evidence="2" id="KW-1185">Reference proteome</keyword>
<proteinExistence type="predicted"/>
<evidence type="ECO:0000313" key="2">
    <source>
        <dbReference type="Proteomes" id="UP000070344"/>
    </source>
</evidence>
<organism evidence="1 2">
    <name type="scientific">candidate division MSBL1 archaeon SCGC-AAA259O05</name>
    <dbReference type="NCBI Taxonomy" id="1698271"/>
    <lineage>
        <taxon>Archaea</taxon>
        <taxon>Methanobacteriati</taxon>
        <taxon>Methanobacteriota</taxon>
        <taxon>candidate division MSBL1</taxon>
    </lineage>
</organism>
<evidence type="ECO:0000313" key="1">
    <source>
        <dbReference type="EMBL" id="KXB00904.1"/>
    </source>
</evidence>
<reference evidence="1 2" key="1">
    <citation type="journal article" date="2016" name="Sci. Rep.">
        <title>Metabolic traits of an uncultured archaeal lineage -MSBL1- from brine pools of the Red Sea.</title>
        <authorList>
            <person name="Mwirichia R."/>
            <person name="Alam I."/>
            <person name="Rashid M."/>
            <person name="Vinu M."/>
            <person name="Ba-Alawi W."/>
            <person name="Anthony Kamau A."/>
            <person name="Kamanda Ngugi D."/>
            <person name="Goker M."/>
            <person name="Klenk H.P."/>
            <person name="Bajic V."/>
            <person name="Stingl U."/>
        </authorList>
    </citation>
    <scope>NUCLEOTIDE SEQUENCE [LARGE SCALE GENOMIC DNA]</scope>
    <source>
        <strain evidence="1">SCGC-AAA259O05</strain>
    </source>
</reference>
<accession>A0A133V385</accession>
<dbReference type="EMBL" id="LHXV01000038">
    <property type="protein sequence ID" value="KXB00904.1"/>
    <property type="molecule type" value="Genomic_DNA"/>
</dbReference>
<protein>
    <submittedName>
        <fullName evidence="1">Uncharacterized protein</fullName>
    </submittedName>
</protein>
<name>A0A133V385_9EURY</name>